<feature type="compositionally biased region" description="Basic and acidic residues" evidence="1">
    <location>
        <begin position="54"/>
        <end position="64"/>
    </location>
</feature>
<dbReference type="EMBL" id="JAVDYE010000001">
    <property type="protein sequence ID" value="MDR7385231.1"/>
    <property type="molecule type" value="Genomic_DNA"/>
</dbReference>
<proteinExistence type="predicted"/>
<feature type="region of interest" description="Disordered" evidence="1">
    <location>
        <begin position="1"/>
        <end position="28"/>
    </location>
</feature>
<evidence type="ECO:0000313" key="3">
    <source>
        <dbReference type="Proteomes" id="UP001183585"/>
    </source>
</evidence>
<comment type="caution">
    <text evidence="2">The sequence shown here is derived from an EMBL/GenBank/DDBJ whole genome shotgun (WGS) entry which is preliminary data.</text>
</comment>
<reference evidence="2 3" key="1">
    <citation type="submission" date="2023-07" db="EMBL/GenBank/DDBJ databases">
        <title>Sequencing the genomes of 1000 actinobacteria strains.</title>
        <authorList>
            <person name="Klenk H.-P."/>
        </authorList>
    </citation>
    <scope>NUCLEOTIDE SEQUENCE [LARGE SCALE GENOMIC DNA]</scope>
    <source>
        <strain evidence="2 3">DSM 45554</strain>
    </source>
</reference>
<feature type="compositionally biased region" description="Pro residues" evidence="1">
    <location>
        <begin position="1"/>
        <end position="24"/>
    </location>
</feature>
<feature type="compositionally biased region" description="Basic and acidic residues" evidence="1">
    <location>
        <begin position="82"/>
        <end position="92"/>
    </location>
</feature>
<evidence type="ECO:0000313" key="2">
    <source>
        <dbReference type="EMBL" id="MDR7385231.1"/>
    </source>
</evidence>
<keyword evidence="3" id="KW-1185">Reference proteome</keyword>
<sequence>MTDSPAEPPPWVMGPPPGYDPPPLDQLRDPSIQERINAEGAALVRDVIATIPRRSTEPADHCPTHPDQPGGKTGAGDPFCGDCRRAQREEHR</sequence>
<evidence type="ECO:0000256" key="1">
    <source>
        <dbReference type="SAM" id="MobiDB-lite"/>
    </source>
</evidence>
<protein>
    <submittedName>
        <fullName evidence="2">Uncharacterized protein</fullName>
    </submittedName>
</protein>
<dbReference type="RefSeq" id="WP_274997219.1">
    <property type="nucleotide sequence ID" value="NZ_JAJQQP010000015.1"/>
</dbReference>
<gene>
    <name evidence="2" type="ORF">J2S48_004746</name>
</gene>
<organism evidence="2 3">
    <name type="scientific">Promicromonospora iranensis</name>
    <dbReference type="NCBI Taxonomy" id="1105144"/>
    <lineage>
        <taxon>Bacteria</taxon>
        <taxon>Bacillati</taxon>
        <taxon>Actinomycetota</taxon>
        <taxon>Actinomycetes</taxon>
        <taxon>Micrococcales</taxon>
        <taxon>Promicromonosporaceae</taxon>
        <taxon>Promicromonospora</taxon>
    </lineage>
</organism>
<name>A0ABU2CVB9_9MICO</name>
<feature type="region of interest" description="Disordered" evidence="1">
    <location>
        <begin position="51"/>
        <end position="92"/>
    </location>
</feature>
<accession>A0ABU2CVB9</accession>
<dbReference type="Proteomes" id="UP001183585">
    <property type="component" value="Unassembled WGS sequence"/>
</dbReference>